<dbReference type="InterPro" id="IPR052159">
    <property type="entry name" value="Competence_DNA_uptake"/>
</dbReference>
<name>A0A554LIN5_9BACT</name>
<protein>
    <submittedName>
        <fullName evidence="2">Competence protein ComEC</fullName>
    </submittedName>
</protein>
<accession>A0A554LIN5</accession>
<evidence type="ECO:0000256" key="1">
    <source>
        <dbReference type="SAM" id="Phobius"/>
    </source>
</evidence>
<feature type="transmembrane region" description="Helical" evidence="1">
    <location>
        <begin position="7"/>
        <end position="25"/>
    </location>
</feature>
<dbReference type="Proteomes" id="UP000315589">
    <property type="component" value="Unassembled WGS sequence"/>
</dbReference>
<proteinExistence type="predicted"/>
<keyword evidence="1" id="KW-0812">Transmembrane</keyword>
<dbReference type="SUPFAM" id="SSF56281">
    <property type="entry name" value="Metallo-hydrolase/oxidoreductase"/>
    <property type="match status" value="1"/>
</dbReference>
<reference evidence="2 3" key="1">
    <citation type="submission" date="2017-07" db="EMBL/GenBank/DDBJ databases">
        <title>Mechanisms for carbon and nitrogen cycling indicate functional differentiation within the Candidate Phyla Radiation.</title>
        <authorList>
            <person name="Danczak R.E."/>
            <person name="Johnston M.D."/>
            <person name="Kenah C."/>
            <person name="Slattery M."/>
            <person name="Wrighton K.C."/>
            <person name="Wilkins M.J."/>
        </authorList>
    </citation>
    <scope>NUCLEOTIDE SEQUENCE [LARGE SCALE GENOMIC DNA]</scope>
    <source>
        <strain evidence="2">Licking1014_85</strain>
    </source>
</reference>
<comment type="caution">
    <text evidence="2">The sequence shown here is derived from an EMBL/GenBank/DDBJ whole genome shotgun (WGS) entry which is preliminary data.</text>
</comment>
<dbReference type="EMBL" id="VMGI01000046">
    <property type="protein sequence ID" value="TSC92745.1"/>
    <property type="molecule type" value="Genomic_DNA"/>
</dbReference>
<dbReference type="PANTHER" id="PTHR30619">
    <property type="entry name" value="DNA INTERNALIZATION/COMPETENCE PROTEIN COMEC/REC2"/>
    <property type="match status" value="1"/>
</dbReference>
<dbReference type="Gene3D" id="3.60.15.10">
    <property type="entry name" value="Ribonuclease Z/Hydroxyacylglutathione hydrolase-like"/>
    <property type="match status" value="1"/>
</dbReference>
<organism evidence="2 3">
    <name type="scientific">Candidatus Berkelbacteria bacterium Licking1014_85</name>
    <dbReference type="NCBI Taxonomy" id="2017148"/>
    <lineage>
        <taxon>Bacteria</taxon>
        <taxon>Candidatus Berkelbacteria</taxon>
    </lineage>
</organism>
<evidence type="ECO:0000313" key="2">
    <source>
        <dbReference type="EMBL" id="TSC92745.1"/>
    </source>
</evidence>
<dbReference type="AlphaFoldDB" id="A0A554LIN5"/>
<keyword evidence="1" id="KW-1133">Transmembrane helix</keyword>
<feature type="non-terminal residue" evidence="2">
    <location>
        <position position="1"/>
    </location>
</feature>
<keyword evidence="1" id="KW-0472">Membrane</keyword>
<dbReference type="PANTHER" id="PTHR30619:SF1">
    <property type="entry name" value="RECOMBINATION PROTEIN 2"/>
    <property type="match status" value="1"/>
</dbReference>
<dbReference type="InterPro" id="IPR036866">
    <property type="entry name" value="RibonucZ/Hydroxyglut_hydro"/>
</dbReference>
<evidence type="ECO:0000313" key="3">
    <source>
        <dbReference type="Proteomes" id="UP000315589"/>
    </source>
</evidence>
<gene>
    <name evidence="2" type="ORF">CEN91_374</name>
</gene>
<sequence>QNRKAIKYILILLLFSSISLWYLVFTNLDTNLHFYTFDIGQGDALMFKLPKNQEILIDTGKSEKVLTELGKVMPIFDNTIELLILTHPDNDHIKMADKIIKKYRVLEIWTNGDFSSAEMANINNIAKDKNILIKTVKTGDNKIFENTKNNNQLLVKTIYPLDNINSNSDNNNSLVESILYKDVRFLLTGDFLRVLNLSIKLIRKPQLFLWEKTVMVIQQMKY</sequence>